<gene>
    <name evidence="2" type="ORF">GXP67_30495</name>
</gene>
<keyword evidence="3" id="KW-1185">Reference proteome</keyword>
<dbReference type="RefSeq" id="WP_162446647.1">
    <property type="nucleotide sequence ID" value="NZ_CP048222.1"/>
</dbReference>
<organism evidence="2 3">
    <name type="scientific">Rhodocytophaga rosea</name>
    <dbReference type="NCBI Taxonomy" id="2704465"/>
    <lineage>
        <taxon>Bacteria</taxon>
        <taxon>Pseudomonadati</taxon>
        <taxon>Bacteroidota</taxon>
        <taxon>Cytophagia</taxon>
        <taxon>Cytophagales</taxon>
        <taxon>Rhodocytophagaceae</taxon>
        <taxon>Rhodocytophaga</taxon>
    </lineage>
</organism>
<dbReference type="InterPro" id="IPR043129">
    <property type="entry name" value="ATPase_NBD"/>
</dbReference>
<dbReference type="EMBL" id="CP048222">
    <property type="protein sequence ID" value="QHT70672.1"/>
    <property type="molecule type" value="Genomic_DNA"/>
</dbReference>
<evidence type="ECO:0000313" key="3">
    <source>
        <dbReference type="Proteomes" id="UP000480178"/>
    </source>
</evidence>
<dbReference type="Proteomes" id="UP000480178">
    <property type="component" value="Chromosome"/>
</dbReference>
<reference evidence="2 3" key="1">
    <citation type="submission" date="2020-01" db="EMBL/GenBank/DDBJ databases">
        <authorList>
            <person name="Kim M.K."/>
        </authorList>
    </citation>
    <scope>NUCLEOTIDE SEQUENCE [LARGE SCALE GENOMIC DNA]</scope>
    <source>
        <strain evidence="2 3">172606-1</strain>
    </source>
</reference>
<dbReference type="Pfam" id="PF00480">
    <property type="entry name" value="ROK"/>
    <property type="match status" value="1"/>
</dbReference>
<dbReference type="PANTHER" id="PTHR18964:SF149">
    <property type="entry name" value="BIFUNCTIONAL UDP-N-ACETYLGLUCOSAMINE 2-EPIMERASE_N-ACETYLMANNOSAMINE KINASE"/>
    <property type="match status" value="1"/>
</dbReference>
<evidence type="ECO:0000256" key="1">
    <source>
        <dbReference type="ARBA" id="ARBA00006479"/>
    </source>
</evidence>
<dbReference type="InterPro" id="IPR000600">
    <property type="entry name" value="ROK"/>
</dbReference>
<dbReference type="Gene3D" id="3.30.420.40">
    <property type="match status" value="2"/>
</dbReference>
<accession>A0A6C0GTB2</accession>
<dbReference type="PANTHER" id="PTHR18964">
    <property type="entry name" value="ROK (REPRESSOR, ORF, KINASE) FAMILY"/>
    <property type="match status" value="1"/>
</dbReference>
<name>A0A6C0GTB2_9BACT</name>
<dbReference type="SUPFAM" id="SSF53067">
    <property type="entry name" value="Actin-like ATPase domain"/>
    <property type="match status" value="1"/>
</dbReference>
<dbReference type="AlphaFoldDB" id="A0A6C0GTB2"/>
<sequence length="316" mass="34362">MPFLGIDLGGTKLAVALFSEAGEIVSKEIFPLENRKGTQVGQLITDQIQKYLDSDRTMIQSIGVSVPGISRSKSGTVWAPNIPGWEDYPLLQEIRQLTGSIPVQIESDRTCYILGEQWQGNAQSCTDAIYLSVGTGIGAGIMADGHVLHGAHDIAGAIGWMALRKPFQSKYTDCGCFEYYASGEGIARLTREILAQRTYYRGELRKETSENITAHQVFAAYLKRDTVAIQVINECIEYWGMAAANLISIFNPQKLIFGGGVFGPAVQFIPLIREEAAKWAQPVSMKQVSFEESVLGGNAGVVGAGFLALKNIHNPA</sequence>
<proteinExistence type="inferred from homology"/>
<comment type="similarity">
    <text evidence="1">Belongs to the ROK (NagC/XylR) family.</text>
</comment>
<evidence type="ECO:0000313" key="2">
    <source>
        <dbReference type="EMBL" id="QHT70672.1"/>
    </source>
</evidence>
<dbReference type="KEGG" id="rhoz:GXP67_30495"/>
<protein>
    <submittedName>
        <fullName evidence="2">ROK family protein</fullName>
    </submittedName>
</protein>